<evidence type="ECO:0000313" key="1">
    <source>
        <dbReference type="EMBL" id="RLQ88927.1"/>
    </source>
</evidence>
<reference evidence="1 2" key="1">
    <citation type="submission" date="2018-10" db="EMBL/GenBank/DDBJ databases">
        <title>Notoacmeibacter sp. M2BS9Y-3-1, whole genome shotgun sequence.</title>
        <authorList>
            <person name="Tuo L."/>
        </authorList>
    </citation>
    <scope>NUCLEOTIDE SEQUENCE [LARGE SCALE GENOMIC DNA]</scope>
    <source>
        <strain evidence="1 2">M2BS9Y-3-1</strain>
    </source>
</reference>
<evidence type="ECO:0008006" key="3">
    <source>
        <dbReference type="Google" id="ProtNLM"/>
    </source>
</evidence>
<name>A0A3L7JDS7_9HYPH</name>
<accession>A0A3L7JDS7</accession>
<protein>
    <recommendedName>
        <fullName evidence="3">Phage tail protein</fullName>
    </recommendedName>
</protein>
<dbReference type="Proteomes" id="UP000281094">
    <property type="component" value="Unassembled WGS sequence"/>
</dbReference>
<dbReference type="RefSeq" id="WP_121645895.1">
    <property type="nucleotide sequence ID" value="NZ_RCWN01000001.1"/>
</dbReference>
<dbReference type="AlphaFoldDB" id="A0A3L7JDS7"/>
<keyword evidence="2" id="KW-1185">Reference proteome</keyword>
<gene>
    <name evidence="1" type="ORF">D8780_12500</name>
</gene>
<proteinExistence type="predicted"/>
<evidence type="ECO:0000313" key="2">
    <source>
        <dbReference type="Proteomes" id="UP000281094"/>
    </source>
</evidence>
<dbReference type="EMBL" id="RCWN01000001">
    <property type="protein sequence ID" value="RLQ88927.1"/>
    <property type="molecule type" value="Genomic_DNA"/>
</dbReference>
<comment type="caution">
    <text evidence="1">The sequence shown here is derived from an EMBL/GenBank/DDBJ whole genome shotgun (WGS) entry which is preliminary data.</text>
</comment>
<sequence length="136" mass="15123">MATRTHCSIGKAQLKVIGLNPEIINLESEARLPGAPTWRGMDYQATGMGERRILIRARTAPHLVGGLDALDWLFVHQERQEAVNFLRLGTNYMARRIGTVGVRFVGVEETKLHPLDGRGRIVEVEIDLVVLGGRAR</sequence>
<organism evidence="1 2">
    <name type="scientific">Notoacmeibacter ruber</name>
    <dbReference type="NCBI Taxonomy" id="2670375"/>
    <lineage>
        <taxon>Bacteria</taxon>
        <taxon>Pseudomonadati</taxon>
        <taxon>Pseudomonadota</taxon>
        <taxon>Alphaproteobacteria</taxon>
        <taxon>Hyphomicrobiales</taxon>
        <taxon>Notoacmeibacteraceae</taxon>
        <taxon>Notoacmeibacter</taxon>
    </lineage>
</organism>